<dbReference type="KEGG" id="lcd:clem_11345"/>
<proteinExistence type="predicted"/>
<dbReference type="OrthoDB" id="5654191at2"/>
<feature type="transmembrane region" description="Helical" evidence="2">
    <location>
        <begin position="148"/>
        <end position="172"/>
    </location>
</feature>
<dbReference type="AlphaFoldDB" id="A0A222P4R1"/>
<gene>
    <name evidence="3" type="ORF">clem_11345</name>
</gene>
<sequence length="393" mass="44091">MTKKFTDNLLATLYLKISSRYRELSEDKLHPNTQEIYWSMVHELNYELNSPVSRLHELAEEEKFKVFAVLNTFFTSLNSYPSQVPFNYVFAPQPIIIHESRWHHHSCYCPHNDVLFTWLMLDSISHRHGRWSGVSNHHRHSSKKKEDLVLILLVVAMVIAVAAAFVAAYYLLRELLDNLERISFNEGWLQAVVNLSSAIGSMAVTGLFASLFASAPLAAFALAAGITNPVGVVVLGVICLSLLGGALGCFITNQIQNYVIKEANKDALDPLDPHRYGLTLEQEQHLIRNNFDLIKVKCAIVALHEQIGKEMPPRLHRIFSDSDGKQALLDKIRNLRSGQAGYLITVGTGANQLHFNLRLPSIPVQPVEEINPSVNSSEGYHDYPEPSAPPAYD</sequence>
<feature type="transmembrane region" description="Helical" evidence="2">
    <location>
        <begin position="220"/>
        <end position="247"/>
    </location>
</feature>
<dbReference type="EMBL" id="CP016397">
    <property type="protein sequence ID" value="ASQ46812.1"/>
    <property type="molecule type" value="Genomic_DNA"/>
</dbReference>
<organism evidence="3 4">
    <name type="scientific">Legionella clemsonensis</name>
    <dbReference type="NCBI Taxonomy" id="1867846"/>
    <lineage>
        <taxon>Bacteria</taxon>
        <taxon>Pseudomonadati</taxon>
        <taxon>Pseudomonadota</taxon>
        <taxon>Gammaproteobacteria</taxon>
        <taxon>Legionellales</taxon>
        <taxon>Legionellaceae</taxon>
        <taxon>Legionella</taxon>
    </lineage>
</organism>
<feature type="transmembrane region" description="Helical" evidence="2">
    <location>
        <begin position="192"/>
        <end position="213"/>
    </location>
</feature>
<accession>A0A222P4R1</accession>
<evidence type="ECO:0000313" key="4">
    <source>
        <dbReference type="Proteomes" id="UP000201728"/>
    </source>
</evidence>
<dbReference type="Proteomes" id="UP000201728">
    <property type="component" value="Chromosome"/>
</dbReference>
<evidence type="ECO:0000256" key="2">
    <source>
        <dbReference type="SAM" id="Phobius"/>
    </source>
</evidence>
<keyword evidence="2" id="KW-0812">Transmembrane</keyword>
<evidence type="ECO:0000313" key="3">
    <source>
        <dbReference type="EMBL" id="ASQ46812.1"/>
    </source>
</evidence>
<keyword evidence="2" id="KW-0472">Membrane</keyword>
<dbReference type="RefSeq" id="WP_094091633.1">
    <property type="nucleotide sequence ID" value="NZ_CP016397.1"/>
</dbReference>
<reference evidence="4" key="1">
    <citation type="submission" date="2016-07" db="EMBL/GenBank/DDBJ databases">
        <authorList>
            <person name="Florea S."/>
            <person name="Webb J.S."/>
            <person name="Jaromczyk J."/>
            <person name="Schardl C.L."/>
        </authorList>
    </citation>
    <scope>NUCLEOTIDE SEQUENCE [LARGE SCALE GENOMIC DNA]</scope>
    <source>
        <strain evidence="4">CDC-D5610</strain>
    </source>
</reference>
<keyword evidence="2" id="KW-1133">Transmembrane helix</keyword>
<protein>
    <submittedName>
        <fullName evidence="3">Uncharacterized protein</fullName>
    </submittedName>
</protein>
<feature type="region of interest" description="Disordered" evidence="1">
    <location>
        <begin position="369"/>
        <end position="393"/>
    </location>
</feature>
<evidence type="ECO:0000256" key="1">
    <source>
        <dbReference type="SAM" id="MobiDB-lite"/>
    </source>
</evidence>
<keyword evidence="4" id="KW-1185">Reference proteome</keyword>
<name>A0A222P4R1_9GAMM</name>